<comment type="caution">
    <text evidence="2">The sequence shown here is derived from an EMBL/GenBank/DDBJ whole genome shotgun (WGS) entry which is preliminary data.</text>
</comment>
<dbReference type="Proteomes" id="UP001549291">
    <property type="component" value="Unassembled WGS sequence"/>
</dbReference>
<evidence type="ECO:0008006" key="4">
    <source>
        <dbReference type="Google" id="ProtNLM"/>
    </source>
</evidence>
<name>A0ABV2RYL2_BRAJP</name>
<keyword evidence="1" id="KW-0472">Membrane</keyword>
<evidence type="ECO:0000256" key="1">
    <source>
        <dbReference type="SAM" id="Phobius"/>
    </source>
</evidence>
<sequence length="41" mass="5211">MSVYWMGIAIALVMLWVAYRFIRRYRIKRLHEKLRRENGWK</sequence>
<keyword evidence="3" id="KW-1185">Reference proteome</keyword>
<dbReference type="EMBL" id="JBEPTQ010000002">
    <property type="protein sequence ID" value="MET4722026.1"/>
    <property type="molecule type" value="Genomic_DNA"/>
</dbReference>
<keyword evidence="1" id="KW-1133">Transmembrane helix</keyword>
<accession>A0ABV2RYL2</accession>
<evidence type="ECO:0000313" key="3">
    <source>
        <dbReference type="Proteomes" id="UP001549291"/>
    </source>
</evidence>
<proteinExistence type="predicted"/>
<protein>
    <recommendedName>
        <fullName evidence="4">Heme exporter protein D</fullName>
    </recommendedName>
</protein>
<gene>
    <name evidence="2" type="ORF">ABIF63_006132</name>
</gene>
<evidence type="ECO:0000313" key="2">
    <source>
        <dbReference type="EMBL" id="MET4722026.1"/>
    </source>
</evidence>
<reference evidence="2 3" key="1">
    <citation type="submission" date="2024-06" db="EMBL/GenBank/DDBJ databases">
        <title>Genomic Encyclopedia of Type Strains, Phase V (KMG-V): Genome sequencing to study the core and pangenomes of soil and plant-associated prokaryotes.</title>
        <authorList>
            <person name="Whitman W."/>
        </authorList>
    </citation>
    <scope>NUCLEOTIDE SEQUENCE [LARGE SCALE GENOMIC DNA]</scope>
    <source>
        <strain evidence="2 3">USDA 160</strain>
    </source>
</reference>
<keyword evidence="1" id="KW-0812">Transmembrane</keyword>
<feature type="transmembrane region" description="Helical" evidence="1">
    <location>
        <begin position="6"/>
        <end position="22"/>
    </location>
</feature>
<organism evidence="2 3">
    <name type="scientific">Bradyrhizobium japonicum</name>
    <dbReference type="NCBI Taxonomy" id="375"/>
    <lineage>
        <taxon>Bacteria</taxon>
        <taxon>Pseudomonadati</taxon>
        <taxon>Pseudomonadota</taxon>
        <taxon>Alphaproteobacteria</taxon>
        <taxon>Hyphomicrobiales</taxon>
        <taxon>Nitrobacteraceae</taxon>
        <taxon>Bradyrhizobium</taxon>
    </lineage>
</organism>